<comment type="caution">
    <text evidence="2">The sequence shown here is derived from an EMBL/GenBank/DDBJ whole genome shotgun (WGS) entry which is preliminary data.</text>
</comment>
<dbReference type="AlphaFoldDB" id="A0A3E3IZU9"/>
<evidence type="ECO:0000313" key="3">
    <source>
        <dbReference type="Proteomes" id="UP000261166"/>
    </source>
</evidence>
<evidence type="ECO:0000259" key="1">
    <source>
        <dbReference type="Pfam" id="PF04865"/>
    </source>
</evidence>
<dbReference type="PANTHER" id="PTHR37829">
    <property type="entry name" value="PHAGE-LIKE ELEMENT PBSX PROTEIN XKDT"/>
    <property type="match status" value="1"/>
</dbReference>
<accession>A0A3E3IZU9</accession>
<dbReference type="PANTHER" id="PTHR37829:SF3">
    <property type="entry name" value="PROTEIN JAYE-RELATED"/>
    <property type="match status" value="1"/>
</dbReference>
<reference evidence="2 3" key="1">
    <citation type="submission" date="2018-08" db="EMBL/GenBank/DDBJ databases">
        <title>A genome reference for cultivated species of the human gut microbiota.</title>
        <authorList>
            <person name="Zou Y."/>
            <person name="Xue W."/>
            <person name="Luo G."/>
        </authorList>
    </citation>
    <scope>NUCLEOTIDE SEQUENCE [LARGE SCALE GENOMIC DNA]</scope>
    <source>
        <strain evidence="2 3">AF26-4BH</strain>
    </source>
</reference>
<feature type="domain" description="Baseplate protein J-like barrel" evidence="1">
    <location>
        <begin position="102"/>
        <end position="184"/>
    </location>
</feature>
<dbReference type="EMBL" id="QVLU01000005">
    <property type="protein sequence ID" value="RGE72610.1"/>
    <property type="molecule type" value="Genomic_DNA"/>
</dbReference>
<dbReference type="OrthoDB" id="7904838at2"/>
<gene>
    <name evidence="2" type="ORF">DWY69_06905</name>
</gene>
<dbReference type="Pfam" id="PF04865">
    <property type="entry name" value="Baseplate_J"/>
    <property type="match status" value="1"/>
</dbReference>
<sequence>MITAENWGLTEKGFYRPTYVEILNALEYKARELFPDKVNLTVRSPIGIFLRIYAWMLNILFSVIEDVYNSRFIDTSVGTSLYNLGKSIGLQVLSAGKATGYVNITAKAGTIIPAGYLVCTPGGLQYSVMAKVKVGSSGKVLALIQALENGVEYNTPAGTINMIVNPASVAGVIAVNNDADVIGGRERETDEEYRQRYYNSVDYSGGVNADAIRAALLQEVPGIYTAYVYENDKDIPDTEYGLPPHSIEAVVYGGLDEDIAKVIYTRKAGGVQTTGSETVSILTASKQEKDVYFSRPELVPIYIQITNLVTNTNFEGNDTIVQALMNYIGGSANGGLAIGENVIFISIPGVISAVPGVVDFKPRIGSAAGQYGESNIEIGIRQKAITSEGMVVFT</sequence>
<evidence type="ECO:0000313" key="2">
    <source>
        <dbReference type="EMBL" id="RGE72610.1"/>
    </source>
</evidence>
<name>A0A3E3IZU9_9FIRM</name>
<dbReference type="InterPro" id="IPR052399">
    <property type="entry name" value="Phage_Baseplate_Assmbl_Protein"/>
</dbReference>
<proteinExistence type="predicted"/>
<dbReference type="Proteomes" id="UP000261166">
    <property type="component" value="Unassembled WGS sequence"/>
</dbReference>
<dbReference type="RefSeq" id="WP_117530677.1">
    <property type="nucleotide sequence ID" value="NZ_JBKVAZ010000028.1"/>
</dbReference>
<organism evidence="2 3">
    <name type="scientific">Eisenbergiella massiliensis</name>
    <dbReference type="NCBI Taxonomy" id="1720294"/>
    <lineage>
        <taxon>Bacteria</taxon>
        <taxon>Bacillati</taxon>
        <taxon>Bacillota</taxon>
        <taxon>Clostridia</taxon>
        <taxon>Lachnospirales</taxon>
        <taxon>Lachnospiraceae</taxon>
        <taxon>Eisenbergiella</taxon>
    </lineage>
</organism>
<protein>
    <submittedName>
        <fullName evidence="2">Baseplate J/gp47 family protein</fullName>
    </submittedName>
</protein>
<dbReference type="InterPro" id="IPR006949">
    <property type="entry name" value="Barrel_Baseplate_J-like"/>
</dbReference>